<dbReference type="Proteomes" id="UP000239187">
    <property type="component" value="Chromosome"/>
</dbReference>
<evidence type="ECO:0000313" key="2">
    <source>
        <dbReference type="Proteomes" id="UP000239187"/>
    </source>
</evidence>
<proteinExistence type="predicted"/>
<gene>
    <name evidence="1" type="ORF">CVO76_13010</name>
</gene>
<organism evidence="1 2">
    <name type="scientific">Arthrobacter agilis</name>
    <dbReference type="NCBI Taxonomy" id="37921"/>
    <lineage>
        <taxon>Bacteria</taxon>
        <taxon>Bacillati</taxon>
        <taxon>Actinomycetota</taxon>
        <taxon>Actinomycetes</taxon>
        <taxon>Micrococcales</taxon>
        <taxon>Micrococcaceae</taxon>
        <taxon>Arthrobacter</taxon>
    </lineage>
</organism>
<dbReference type="RefSeq" id="WP_208739562.1">
    <property type="nucleotide sequence ID" value="NZ_CP024915.1"/>
</dbReference>
<accession>A0A2L0UGS7</accession>
<dbReference type="EMBL" id="CP024915">
    <property type="protein sequence ID" value="AUZ88454.1"/>
    <property type="molecule type" value="Genomic_DNA"/>
</dbReference>
<evidence type="ECO:0000313" key="1">
    <source>
        <dbReference type="EMBL" id="AUZ88454.1"/>
    </source>
</evidence>
<sequence>MTTISKGSSRTTPCPRCGHEAWPIAYGMVPPSVQEENPRVVYAGCVMSEEWRPDPATGEPRYGTPEWECQKSGCRHRWW</sequence>
<protein>
    <submittedName>
        <fullName evidence="1">Uncharacterized protein</fullName>
    </submittedName>
</protein>
<reference evidence="1 2" key="1">
    <citation type="submission" date="2017-11" db="EMBL/GenBank/DDBJ databases">
        <title>Draft genome of Arthrobacter agilis strain UMCV2, a plant growth-promoting rhizobacterium and biocontrol capacity of phytopathogenic fungi.</title>
        <authorList>
            <person name="Martinez-Camara R."/>
            <person name="Santoyo G."/>
            <person name="Moreno-Hagelsieb G."/>
            <person name="Valencia-Cantero E."/>
        </authorList>
    </citation>
    <scope>NUCLEOTIDE SEQUENCE [LARGE SCALE GENOMIC DNA]</scope>
    <source>
        <strain evidence="1 2">UMCV2</strain>
    </source>
</reference>
<dbReference type="AlphaFoldDB" id="A0A2L0UGS7"/>
<name>A0A2L0UGS7_9MICC</name>